<keyword evidence="1" id="KW-0472">Membrane</keyword>
<name>A0A2A2ARD0_9BURK</name>
<keyword evidence="1" id="KW-0812">Transmembrane</keyword>
<feature type="transmembrane region" description="Helical" evidence="1">
    <location>
        <begin position="49"/>
        <end position="72"/>
    </location>
</feature>
<dbReference type="Proteomes" id="UP000218644">
    <property type="component" value="Unassembled WGS sequence"/>
</dbReference>
<evidence type="ECO:0000313" key="2">
    <source>
        <dbReference type="EMBL" id="PAT40396.1"/>
    </source>
</evidence>
<comment type="caution">
    <text evidence="2">The sequence shown here is derived from an EMBL/GenBank/DDBJ whole genome shotgun (WGS) entry which is preliminary data.</text>
</comment>
<sequence>MCGRCRSSVSITHSTAFELLQQLLLIPLYLAALAVAALTALGGHLLQGLGIFMASSLLIGAALLLEACLAPIKPMPPSA</sequence>
<dbReference type="EMBL" id="NSJD01000006">
    <property type="protein sequence ID" value="PAT40396.1"/>
    <property type="molecule type" value="Genomic_DNA"/>
</dbReference>
<reference evidence="2 3" key="1">
    <citation type="submission" date="2017-08" db="EMBL/GenBank/DDBJ databases">
        <title>WGS of Clinical strains of the CDC Group NO-1 linked to zoonotic infections in humans.</title>
        <authorList>
            <person name="Bernier A.-M."/>
            <person name="Bernard K."/>
        </authorList>
    </citation>
    <scope>NUCLEOTIDE SEQUENCE [LARGE SCALE GENOMIC DNA]</scope>
    <source>
        <strain evidence="2 3">NML79-0751</strain>
    </source>
</reference>
<evidence type="ECO:0000313" key="3">
    <source>
        <dbReference type="Proteomes" id="UP000218644"/>
    </source>
</evidence>
<evidence type="ECO:0000256" key="1">
    <source>
        <dbReference type="SAM" id="Phobius"/>
    </source>
</evidence>
<keyword evidence="1" id="KW-1133">Transmembrane helix</keyword>
<protein>
    <submittedName>
        <fullName evidence="2">Uncharacterized protein</fullName>
    </submittedName>
</protein>
<organism evidence="2 3">
    <name type="scientific">Vandammella animalimorsus</name>
    <dbReference type="NCBI Taxonomy" id="2029117"/>
    <lineage>
        <taxon>Bacteria</taxon>
        <taxon>Pseudomonadati</taxon>
        <taxon>Pseudomonadota</taxon>
        <taxon>Betaproteobacteria</taxon>
        <taxon>Burkholderiales</taxon>
        <taxon>Comamonadaceae</taxon>
        <taxon>Vandammella</taxon>
    </lineage>
</organism>
<feature type="transmembrane region" description="Helical" evidence="1">
    <location>
        <begin position="23"/>
        <end position="43"/>
    </location>
</feature>
<proteinExistence type="predicted"/>
<dbReference type="AlphaFoldDB" id="A0A2A2ARD0"/>
<accession>A0A2A2ARD0</accession>
<gene>
    <name evidence="2" type="ORF">CK623_05905</name>
</gene>